<feature type="region of interest" description="Disordered" evidence="1">
    <location>
        <begin position="1"/>
        <end position="50"/>
    </location>
</feature>
<dbReference type="Proteomes" id="UP001209681">
    <property type="component" value="Unassembled WGS sequence"/>
</dbReference>
<dbReference type="EMBL" id="JAPFPW010000001">
    <property type="protein sequence ID" value="MCW7752389.1"/>
    <property type="molecule type" value="Genomic_DNA"/>
</dbReference>
<organism evidence="2 3">
    <name type="scientific">Desulfobotulus pelophilus</name>
    <dbReference type="NCBI Taxonomy" id="2823377"/>
    <lineage>
        <taxon>Bacteria</taxon>
        <taxon>Pseudomonadati</taxon>
        <taxon>Thermodesulfobacteriota</taxon>
        <taxon>Desulfobacteria</taxon>
        <taxon>Desulfobacterales</taxon>
        <taxon>Desulfobacteraceae</taxon>
        <taxon>Desulfobotulus</taxon>
    </lineage>
</organism>
<protein>
    <submittedName>
        <fullName evidence="2">Uncharacterized protein</fullName>
    </submittedName>
</protein>
<evidence type="ECO:0000313" key="3">
    <source>
        <dbReference type="Proteomes" id="UP001209681"/>
    </source>
</evidence>
<name>A0ABT3N4K7_9BACT</name>
<proteinExistence type="predicted"/>
<reference evidence="2 3" key="1">
    <citation type="submission" date="2022-11" db="EMBL/GenBank/DDBJ databases">
        <title>Desulfobotulus tamanensis H1 sp. nov. - anaerobic, alkaliphilic, sulphate reducing bacterium isolated from terrestrial mud volcano.</title>
        <authorList>
            <person name="Frolova A."/>
            <person name="Merkel A.Y."/>
            <person name="Slobodkin A.I."/>
        </authorList>
    </citation>
    <scope>NUCLEOTIDE SEQUENCE [LARGE SCALE GENOMIC DNA]</scope>
    <source>
        <strain evidence="2 3">H1</strain>
    </source>
</reference>
<sequence>MSIPISSSQIPPPVHNTRNTAPAKSAAEAPVQENHVLQDKTSLSRSSMAAPAAMLPVRLGEEDANMAKIAGFSKAEGLASAHKPISYERVMQLLEG</sequence>
<comment type="caution">
    <text evidence="2">The sequence shown here is derived from an EMBL/GenBank/DDBJ whole genome shotgun (WGS) entry which is preliminary data.</text>
</comment>
<evidence type="ECO:0000256" key="1">
    <source>
        <dbReference type="SAM" id="MobiDB-lite"/>
    </source>
</evidence>
<evidence type="ECO:0000313" key="2">
    <source>
        <dbReference type="EMBL" id="MCW7752389.1"/>
    </source>
</evidence>
<gene>
    <name evidence="2" type="ORF">OOT00_00115</name>
</gene>
<keyword evidence="3" id="KW-1185">Reference proteome</keyword>
<dbReference type="RefSeq" id="WP_265423261.1">
    <property type="nucleotide sequence ID" value="NZ_JAPFPW010000001.1"/>
</dbReference>
<accession>A0ABT3N4K7</accession>